<dbReference type="Proteomes" id="UP000002534">
    <property type="component" value="Chromosome"/>
</dbReference>
<evidence type="ECO:0000313" key="8">
    <source>
        <dbReference type="Proteomes" id="UP000002534"/>
    </source>
</evidence>
<dbReference type="STRING" id="338963.Pcar_0639"/>
<dbReference type="GO" id="GO:0005886">
    <property type="term" value="C:plasma membrane"/>
    <property type="evidence" value="ECO:0007669"/>
    <property type="project" value="TreeGrafter"/>
</dbReference>
<dbReference type="NCBIfam" id="TIGR00785">
    <property type="entry name" value="dass"/>
    <property type="match status" value="1"/>
</dbReference>
<gene>
    <name evidence="7" type="ordered locus">Pcar_0639</name>
</gene>
<dbReference type="InterPro" id="IPR027383">
    <property type="entry name" value="Znf_put"/>
</dbReference>
<feature type="transmembrane region" description="Helical" evidence="5">
    <location>
        <begin position="478"/>
        <end position="497"/>
    </location>
</feature>
<feature type="transmembrane region" description="Helical" evidence="5">
    <location>
        <begin position="447"/>
        <end position="471"/>
    </location>
</feature>
<keyword evidence="8" id="KW-1185">Reference proteome</keyword>
<sequence length="570" mass="61181">MIEKHVSAVDYVEGRLAPDEQKEADDHLAICARCREQVAAVRAKRGQSIPSTLRRFTGRMLVGGMTLLEPLVRRLPFAPQPDKENADTALAPVRVLTPRAKTGLGQVTALIGRFGLVLLITFGVLLLPVPPTLSVQGHRALAAFAFTAAILALEPVSLPIAALMVPLAQVALGVATTPQVFETFSRPVVFLILGSLFMAEALRKHGLTRRLALLVIVRSGGGVKMMLLGLMTLAALFSMWIVNTATTAMLIPVAMTISSQVEDPDDARGLLVLLVLGLAYSASLGGMATITGAAPNAVASSFLAQIGRWTFLHWMKYGLPAFLVIFPLTWWILLKLVKVPVQRLDVEPARQQVLAMGPMSRTEREILLLLAAAAILWIGGPSIEAVLGLPSTLLSAAMVAVIAVSYLAIREIINWEDLKGVSWGIFLIIGAGLSLGETLVRNGVTDWFASLFSPVFSNSPMLVSLLLMVFVSALLTNLLNNTTITAVLVPILITLALNNPSLNAVQLVLPITMATTFGYSLPSASGRMALIAATGIISRIEMMRYGLILTLVSSMVLTLFFYALALLNWI</sequence>
<feature type="transmembrane region" description="Helical" evidence="5">
    <location>
        <begin position="237"/>
        <end position="258"/>
    </location>
</feature>
<dbReference type="InterPro" id="IPR041916">
    <property type="entry name" value="Anti_sigma_zinc_sf"/>
</dbReference>
<dbReference type="AlphaFoldDB" id="Q3A6V9"/>
<feature type="transmembrane region" description="Helical" evidence="5">
    <location>
        <begin position="270"/>
        <end position="294"/>
    </location>
</feature>
<feature type="transmembrane region" description="Helical" evidence="5">
    <location>
        <begin position="110"/>
        <end position="129"/>
    </location>
</feature>
<evidence type="ECO:0000259" key="6">
    <source>
        <dbReference type="Pfam" id="PF13490"/>
    </source>
</evidence>
<evidence type="ECO:0000313" key="7">
    <source>
        <dbReference type="EMBL" id="ABA87898.1"/>
    </source>
</evidence>
<dbReference type="Gene3D" id="1.10.10.1320">
    <property type="entry name" value="Anti-sigma factor, zinc-finger domain"/>
    <property type="match status" value="1"/>
</dbReference>
<keyword evidence="2 5" id="KW-0812">Transmembrane</keyword>
<feature type="transmembrane region" description="Helical" evidence="5">
    <location>
        <begin position="211"/>
        <end position="231"/>
    </location>
</feature>
<keyword evidence="3 5" id="KW-1133">Transmembrane helix</keyword>
<feature type="transmembrane region" description="Helical" evidence="5">
    <location>
        <begin position="314"/>
        <end position="334"/>
    </location>
</feature>
<feature type="transmembrane region" description="Helical" evidence="5">
    <location>
        <begin position="389"/>
        <end position="409"/>
    </location>
</feature>
<proteinExistence type="predicted"/>
<protein>
    <submittedName>
        <fullName evidence="7">Sodium-anion symporter, putative</fullName>
    </submittedName>
</protein>
<feature type="transmembrane region" description="Helical" evidence="5">
    <location>
        <begin position="545"/>
        <end position="567"/>
    </location>
</feature>
<accession>Q3A6V9</accession>
<dbReference type="InterPro" id="IPR001898">
    <property type="entry name" value="SLC13A/DASS"/>
</dbReference>
<feature type="domain" description="Putative zinc-finger" evidence="6">
    <location>
        <begin position="10"/>
        <end position="35"/>
    </location>
</feature>
<comment type="subcellular location">
    <subcellularLocation>
        <location evidence="1">Membrane</location>
        <topology evidence="1">Multi-pass membrane protein</topology>
    </subcellularLocation>
</comment>
<feature type="transmembrane region" description="Helical" evidence="5">
    <location>
        <begin position="141"/>
        <end position="164"/>
    </location>
</feature>
<dbReference type="Pfam" id="PF00939">
    <property type="entry name" value="Na_sulph_symp"/>
    <property type="match status" value="1"/>
</dbReference>
<dbReference type="GO" id="GO:1905039">
    <property type="term" value="P:carboxylic acid transmembrane transport"/>
    <property type="evidence" value="ECO:0007669"/>
    <property type="project" value="UniProtKB-ARBA"/>
</dbReference>
<feature type="transmembrane region" description="Helical" evidence="5">
    <location>
        <begin position="366"/>
        <end position="383"/>
    </location>
</feature>
<name>Q3A6V9_SYNC1</name>
<dbReference type="PANTHER" id="PTHR10283:SF82">
    <property type="entry name" value="SOLUTE CARRIER FAMILY 13 MEMBER 2"/>
    <property type="match status" value="1"/>
</dbReference>
<evidence type="ECO:0000256" key="4">
    <source>
        <dbReference type="ARBA" id="ARBA00023136"/>
    </source>
</evidence>
<organism evidence="7 8">
    <name type="scientific">Syntrophotalea carbinolica (strain DSM 2380 / NBRC 103641 / GraBd1)</name>
    <name type="common">Pelobacter carbinolicus</name>
    <dbReference type="NCBI Taxonomy" id="338963"/>
    <lineage>
        <taxon>Bacteria</taxon>
        <taxon>Pseudomonadati</taxon>
        <taxon>Thermodesulfobacteriota</taxon>
        <taxon>Desulfuromonadia</taxon>
        <taxon>Desulfuromonadales</taxon>
        <taxon>Syntrophotaleaceae</taxon>
        <taxon>Syntrophotalea</taxon>
    </lineage>
</organism>
<dbReference type="PANTHER" id="PTHR10283">
    <property type="entry name" value="SOLUTE CARRIER FAMILY 13 MEMBER"/>
    <property type="match status" value="1"/>
</dbReference>
<dbReference type="GO" id="GO:0008514">
    <property type="term" value="F:organic anion transmembrane transporter activity"/>
    <property type="evidence" value="ECO:0007669"/>
    <property type="project" value="UniProtKB-ARBA"/>
</dbReference>
<reference evidence="8" key="1">
    <citation type="submission" date="2005-10" db="EMBL/GenBank/DDBJ databases">
        <title>Complete sequence of Pelobacter carbinolicus DSM 2380.</title>
        <authorList>
            <person name="Copeland A."/>
            <person name="Lucas S."/>
            <person name="Lapidus A."/>
            <person name="Barry K."/>
            <person name="Detter J.C."/>
            <person name="Glavina T."/>
            <person name="Hammon N."/>
            <person name="Israni S."/>
            <person name="Pitluck S."/>
            <person name="Chertkov O."/>
            <person name="Schmutz J."/>
            <person name="Larimer F."/>
            <person name="Land M."/>
            <person name="Kyrpides N."/>
            <person name="Ivanova N."/>
            <person name="Richardson P."/>
        </authorList>
    </citation>
    <scope>NUCLEOTIDE SEQUENCE [LARGE SCALE GENOMIC DNA]</scope>
    <source>
        <strain evidence="8">DSM 2380 / NBRC 103641 / GraBd1</strain>
    </source>
</reference>
<feature type="transmembrane region" description="Helical" evidence="5">
    <location>
        <begin position="184"/>
        <end position="202"/>
    </location>
</feature>
<dbReference type="eggNOG" id="COG0471">
    <property type="taxonomic scope" value="Bacteria"/>
</dbReference>
<dbReference type="Pfam" id="PF13490">
    <property type="entry name" value="zf-HC2"/>
    <property type="match status" value="1"/>
</dbReference>
<dbReference type="OrthoDB" id="9766267at2"/>
<feature type="transmembrane region" description="Helical" evidence="5">
    <location>
        <begin position="421"/>
        <end position="441"/>
    </location>
</feature>
<dbReference type="HOGENOM" id="CLU_005170_0_2_7"/>
<evidence type="ECO:0000256" key="3">
    <source>
        <dbReference type="ARBA" id="ARBA00022989"/>
    </source>
</evidence>
<dbReference type="EMBL" id="CP000142">
    <property type="protein sequence ID" value="ABA87898.1"/>
    <property type="molecule type" value="Genomic_DNA"/>
</dbReference>
<keyword evidence="4 5" id="KW-0472">Membrane</keyword>
<evidence type="ECO:0000256" key="1">
    <source>
        <dbReference type="ARBA" id="ARBA00004141"/>
    </source>
</evidence>
<evidence type="ECO:0000256" key="2">
    <source>
        <dbReference type="ARBA" id="ARBA00022692"/>
    </source>
</evidence>
<reference evidence="7 8" key="2">
    <citation type="journal article" date="2012" name="BMC Genomics">
        <title>The genome of Pelobacter carbinolicus reveals surprising metabolic capabilities and physiological features.</title>
        <authorList>
            <person name="Aklujkar M."/>
            <person name="Haveman S.A."/>
            <person name="Didonato R.Jr."/>
            <person name="Chertkov O."/>
            <person name="Han C.S."/>
            <person name="Land M.L."/>
            <person name="Brown P."/>
            <person name="Lovley D.R."/>
        </authorList>
    </citation>
    <scope>NUCLEOTIDE SEQUENCE [LARGE SCALE GENOMIC DNA]</scope>
    <source>
        <strain evidence="8">DSM 2380 / NBRC 103641 / GraBd1</strain>
    </source>
</reference>
<dbReference type="RefSeq" id="WP_011340341.1">
    <property type="nucleotide sequence ID" value="NC_007498.2"/>
</dbReference>
<evidence type="ECO:0000256" key="5">
    <source>
        <dbReference type="SAM" id="Phobius"/>
    </source>
</evidence>
<dbReference type="KEGG" id="pca:Pcar_0639"/>